<keyword evidence="1" id="KW-0472">Membrane</keyword>
<organism evidence="2 3">
    <name type="scientific">Niastella koreensis</name>
    <dbReference type="NCBI Taxonomy" id="354356"/>
    <lineage>
        <taxon>Bacteria</taxon>
        <taxon>Pseudomonadati</taxon>
        <taxon>Bacteroidota</taxon>
        <taxon>Chitinophagia</taxon>
        <taxon>Chitinophagales</taxon>
        <taxon>Chitinophagaceae</taxon>
        <taxon>Niastella</taxon>
    </lineage>
</organism>
<dbReference type="EMBL" id="LWBO01000084">
    <property type="protein sequence ID" value="OQP39136.1"/>
    <property type="molecule type" value="Genomic_DNA"/>
</dbReference>
<keyword evidence="1" id="KW-1133">Transmembrane helix</keyword>
<proteinExistence type="predicted"/>
<name>A0ABX3NLW1_9BACT</name>
<reference evidence="2 3" key="1">
    <citation type="submission" date="2016-04" db="EMBL/GenBank/DDBJ databases">
        <authorList>
            <person name="Chen L."/>
            <person name="Zhuang W."/>
            <person name="Wang G."/>
        </authorList>
    </citation>
    <scope>NUCLEOTIDE SEQUENCE [LARGE SCALE GENOMIC DNA]</scope>
    <source>
        <strain evidence="3">GR20</strain>
    </source>
</reference>
<keyword evidence="3" id="KW-1185">Reference proteome</keyword>
<evidence type="ECO:0000313" key="3">
    <source>
        <dbReference type="Proteomes" id="UP000192277"/>
    </source>
</evidence>
<evidence type="ECO:0000313" key="2">
    <source>
        <dbReference type="EMBL" id="OQP39136.1"/>
    </source>
</evidence>
<gene>
    <name evidence="2" type="ORF">A4D02_17555</name>
</gene>
<evidence type="ECO:0000256" key="1">
    <source>
        <dbReference type="SAM" id="Phobius"/>
    </source>
</evidence>
<protein>
    <submittedName>
        <fullName evidence="2">Uncharacterized protein</fullName>
    </submittedName>
</protein>
<sequence>MISPNLNKLSADAKIASSWLRGAQPGNFFAFSLLAFLFLPYRATISLKDGLNSAKTRMGQWGIALVVTFFVRSPGLLRNSRAMS</sequence>
<keyword evidence="1" id="KW-0812">Transmembrane</keyword>
<feature type="transmembrane region" description="Helical" evidence="1">
    <location>
        <begin position="28"/>
        <end position="47"/>
    </location>
</feature>
<comment type="caution">
    <text evidence="2">The sequence shown here is derived from an EMBL/GenBank/DDBJ whole genome shotgun (WGS) entry which is preliminary data.</text>
</comment>
<accession>A0ABX3NLW1</accession>
<feature type="transmembrane region" description="Helical" evidence="1">
    <location>
        <begin position="59"/>
        <end position="77"/>
    </location>
</feature>
<dbReference type="Proteomes" id="UP000192277">
    <property type="component" value="Unassembled WGS sequence"/>
</dbReference>